<dbReference type="AlphaFoldDB" id="A0A1H9D957"/>
<accession>A0A1H9D957</accession>
<protein>
    <submittedName>
        <fullName evidence="1">Uncharacterized protein</fullName>
    </submittedName>
</protein>
<sequence>MMKQFSFFQPAMLPIEGAGYLQGGYSVTINIEEKNIDTGKNIYLSAVG</sequence>
<organism evidence="1 2">
    <name type="scientific">Rosenbergiella nectarea</name>
    <dbReference type="NCBI Taxonomy" id="988801"/>
    <lineage>
        <taxon>Bacteria</taxon>
        <taxon>Pseudomonadati</taxon>
        <taxon>Pseudomonadota</taxon>
        <taxon>Gammaproteobacteria</taxon>
        <taxon>Enterobacterales</taxon>
        <taxon>Erwiniaceae</taxon>
        <taxon>Rosenbergiella</taxon>
    </lineage>
</organism>
<gene>
    <name evidence="1" type="ORF">SAMN05216522_101192</name>
</gene>
<evidence type="ECO:0000313" key="2">
    <source>
        <dbReference type="Proteomes" id="UP000242515"/>
    </source>
</evidence>
<reference evidence="2" key="1">
    <citation type="submission" date="2016-10" db="EMBL/GenBank/DDBJ databases">
        <authorList>
            <person name="Varghese N."/>
            <person name="Submissions S."/>
        </authorList>
    </citation>
    <scope>NUCLEOTIDE SEQUENCE [LARGE SCALE GENOMIC DNA]</scope>
    <source>
        <strain evidence="2">8N4</strain>
    </source>
</reference>
<keyword evidence="2" id="KW-1185">Reference proteome</keyword>
<dbReference type="EMBL" id="FOGC01000001">
    <property type="protein sequence ID" value="SEQ10016.1"/>
    <property type="molecule type" value="Genomic_DNA"/>
</dbReference>
<name>A0A1H9D957_9GAMM</name>
<dbReference type="Proteomes" id="UP000242515">
    <property type="component" value="Unassembled WGS sequence"/>
</dbReference>
<dbReference type="STRING" id="988801.SAMN05216522_101192"/>
<evidence type="ECO:0000313" key="1">
    <source>
        <dbReference type="EMBL" id="SEQ10016.1"/>
    </source>
</evidence>
<proteinExistence type="predicted"/>